<gene>
    <name evidence="3" type="ORF">AOE01nite_32640</name>
</gene>
<evidence type="ECO:0000313" key="4">
    <source>
        <dbReference type="Proteomes" id="UP000321746"/>
    </source>
</evidence>
<dbReference type="PANTHER" id="PTHR43208:SF1">
    <property type="entry name" value="ABC TRANSPORTER SUBSTRATE-BINDING PROTEIN"/>
    <property type="match status" value="1"/>
</dbReference>
<evidence type="ECO:0000259" key="2">
    <source>
        <dbReference type="Pfam" id="PF02608"/>
    </source>
</evidence>
<keyword evidence="1" id="KW-0732">Signal</keyword>
<sequence>MKGPGGTFMTEYLKCGGYDAFRRDRLLRPRGLGRRDLVSGLGAGVAGSFLVPGGMRAADRSASDSFAPVAEENALIAFGHTGPITDGGWTTAHDLGVQAVRKAFPKLRLVYVESVPYSADATRIFRQFVAEGAQMVIATSNYGDFIKDVADRAPGVAFLECDGHTVTDNLGWFYITHWYASYIIGIAAGLMTKTGKLGYVGTFPVPSVYASANATLLGAQSVNPACTMNAIAINSWFDPQAATQAASALVDSGCDFLCGITDEPAYLRVAESRGIKAAMWNLGMRQFGPKAYVSSVVLDFSRFYVEQVKARLNGTWHAAPRFLTLANGVDRDSWGETVPPEIATRADEMRSRILAGYNPFRGPIRDNSGAVRVPAGVVMDDDTIYQWDWGVQGMTGLG</sequence>
<dbReference type="CDD" id="cd19963">
    <property type="entry name" value="PBP1_BMP-like"/>
    <property type="match status" value="1"/>
</dbReference>
<feature type="domain" description="ABC transporter substrate-binding protein PnrA-like" evidence="2">
    <location>
        <begin position="76"/>
        <end position="316"/>
    </location>
</feature>
<dbReference type="InterPro" id="IPR052910">
    <property type="entry name" value="ABC-Purine-Binding"/>
</dbReference>
<dbReference type="AlphaFoldDB" id="A0A511XQ00"/>
<accession>A0A511XQ00</accession>
<organism evidence="3 4">
    <name type="scientific">Acetobacter oeni</name>
    <dbReference type="NCBI Taxonomy" id="304077"/>
    <lineage>
        <taxon>Bacteria</taxon>
        <taxon>Pseudomonadati</taxon>
        <taxon>Pseudomonadota</taxon>
        <taxon>Alphaproteobacteria</taxon>
        <taxon>Acetobacterales</taxon>
        <taxon>Acetobacteraceae</taxon>
        <taxon>Acetobacter</taxon>
    </lineage>
</organism>
<dbReference type="EMBL" id="BJYG01000068">
    <property type="protein sequence ID" value="GEN65040.1"/>
    <property type="molecule type" value="Genomic_DNA"/>
</dbReference>
<dbReference type="Pfam" id="PF02608">
    <property type="entry name" value="Bmp"/>
    <property type="match status" value="1"/>
</dbReference>
<dbReference type="GO" id="GO:0005886">
    <property type="term" value="C:plasma membrane"/>
    <property type="evidence" value="ECO:0007669"/>
    <property type="project" value="InterPro"/>
</dbReference>
<keyword evidence="4" id="KW-1185">Reference proteome</keyword>
<evidence type="ECO:0000256" key="1">
    <source>
        <dbReference type="ARBA" id="ARBA00022729"/>
    </source>
</evidence>
<dbReference type="PANTHER" id="PTHR43208">
    <property type="entry name" value="ABC TRANSPORTER SUBSTRATE-BINDING PROTEIN"/>
    <property type="match status" value="1"/>
</dbReference>
<proteinExistence type="predicted"/>
<dbReference type="Gene3D" id="3.40.50.2300">
    <property type="match status" value="2"/>
</dbReference>
<name>A0A511XQ00_9PROT</name>
<protein>
    <submittedName>
        <fullName evidence="3">BMP family ABC transporter substrate-binding protein</fullName>
    </submittedName>
</protein>
<dbReference type="InterPro" id="IPR003760">
    <property type="entry name" value="PnrA-like"/>
</dbReference>
<comment type="caution">
    <text evidence="3">The sequence shown here is derived from an EMBL/GenBank/DDBJ whole genome shotgun (WGS) entry which is preliminary data.</text>
</comment>
<dbReference type="Proteomes" id="UP000321746">
    <property type="component" value="Unassembled WGS sequence"/>
</dbReference>
<reference evidence="3 4" key="1">
    <citation type="submission" date="2019-07" db="EMBL/GenBank/DDBJ databases">
        <title>Whole genome shotgun sequence of Acetobacter oeni NBRC 105207.</title>
        <authorList>
            <person name="Hosoyama A."/>
            <person name="Uohara A."/>
            <person name="Ohji S."/>
            <person name="Ichikawa N."/>
        </authorList>
    </citation>
    <scope>NUCLEOTIDE SEQUENCE [LARGE SCALE GENOMIC DNA]</scope>
    <source>
        <strain evidence="3 4">NBRC 105207</strain>
    </source>
</reference>
<evidence type="ECO:0000313" key="3">
    <source>
        <dbReference type="EMBL" id="GEN65040.1"/>
    </source>
</evidence>